<comment type="caution">
    <text evidence="1">The sequence shown here is derived from an EMBL/GenBank/DDBJ whole genome shotgun (WGS) entry which is preliminary data.</text>
</comment>
<gene>
    <name evidence="1" type="ORF">ACFQJC_13245</name>
</gene>
<dbReference type="EMBL" id="JBHTAA010000005">
    <property type="protein sequence ID" value="MFC7204486.1"/>
    <property type="molecule type" value="Genomic_DNA"/>
</dbReference>
<evidence type="ECO:0008006" key="3">
    <source>
        <dbReference type="Google" id="ProtNLM"/>
    </source>
</evidence>
<sequence>MKRRGVLALIGAVAFLPGCLGDVSEGDAESPTADADECDVMEMCEDSTIVEVYVDRDYSQQVVLDAACRAEEVEVEPGETVRIERETNGESCDIRLSTNGTVVFDRGIPGHQSTRIRVTGAGEIDEETIVI</sequence>
<protein>
    <recommendedName>
        <fullName evidence="3">Lipoprotein</fullName>
    </recommendedName>
</protein>
<dbReference type="Proteomes" id="UP001596481">
    <property type="component" value="Unassembled WGS sequence"/>
</dbReference>
<reference evidence="1 2" key="1">
    <citation type="journal article" date="2019" name="Int. J. Syst. Evol. Microbiol.">
        <title>The Global Catalogue of Microorganisms (GCM) 10K type strain sequencing project: providing services to taxonomists for standard genome sequencing and annotation.</title>
        <authorList>
            <consortium name="The Broad Institute Genomics Platform"/>
            <consortium name="The Broad Institute Genome Sequencing Center for Infectious Disease"/>
            <person name="Wu L."/>
            <person name="Ma J."/>
        </authorList>
    </citation>
    <scope>NUCLEOTIDE SEQUENCE [LARGE SCALE GENOMIC DNA]</scope>
    <source>
        <strain evidence="1 2">DSM 29988</strain>
    </source>
</reference>
<name>A0ABD5ZH22_9EURY</name>
<dbReference type="RefSeq" id="WP_390224227.1">
    <property type="nucleotide sequence ID" value="NZ_JBHTAA010000005.1"/>
</dbReference>
<evidence type="ECO:0000313" key="1">
    <source>
        <dbReference type="EMBL" id="MFC7204486.1"/>
    </source>
</evidence>
<evidence type="ECO:0000313" key="2">
    <source>
        <dbReference type="Proteomes" id="UP001596481"/>
    </source>
</evidence>
<proteinExistence type="predicted"/>
<keyword evidence="2" id="KW-1185">Reference proteome</keyword>
<organism evidence="1 2">
    <name type="scientific">Haloferax namakaokahaiae</name>
    <dbReference type="NCBI Taxonomy" id="1748331"/>
    <lineage>
        <taxon>Archaea</taxon>
        <taxon>Methanobacteriati</taxon>
        <taxon>Methanobacteriota</taxon>
        <taxon>Stenosarchaea group</taxon>
        <taxon>Halobacteria</taxon>
        <taxon>Halobacteriales</taxon>
        <taxon>Haloferacaceae</taxon>
        <taxon>Haloferax</taxon>
    </lineage>
</organism>
<dbReference type="AlphaFoldDB" id="A0ABD5ZH22"/>
<accession>A0ABD5ZH22</accession>